<organism evidence="1 2">
    <name type="scientific">Coniochaeta ligniaria NRRL 30616</name>
    <dbReference type="NCBI Taxonomy" id="1408157"/>
    <lineage>
        <taxon>Eukaryota</taxon>
        <taxon>Fungi</taxon>
        <taxon>Dikarya</taxon>
        <taxon>Ascomycota</taxon>
        <taxon>Pezizomycotina</taxon>
        <taxon>Sordariomycetes</taxon>
        <taxon>Sordariomycetidae</taxon>
        <taxon>Coniochaetales</taxon>
        <taxon>Coniochaetaceae</taxon>
        <taxon>Coniochaeta</taxon>
    </lineage>
</organism>
<dbReference type="EMBL" id="KV875102">
    <property type="protein sequence ID" value="OIW25102.1"/>
    <property type="molecule type" value="Genomic_DNA"/>
</dbReference>
<reference evidence="1 2" key="1">
    <citation type="submission" date="2016-10" db="EMBL/GenBank/DDBJ databases">
        <title>Draft genome sequence of Coniochaeta ligniaria NRRL30616, a lignocellulolytic fungus for bioabatement of inhibitors in plant biomass hydrolysates.</title>
        <authorList>
            <consortium name="DOE Joint Genome Institute"/>
            <person name="Jimenez D.J."/>
            <person name="Hector R.E."/>
            <person name="Riley R."/>
            <person name="Sun H."/>
            <person name="Grigoriev I.V."/>
            <person name="Van Elsas J.D."/>
            <person name="Nichols N.N."/>
        </authorList>
    </citation>
    <scope>NUCLEOTIDE SEQUENCE [LARGE SCALE GENOMIC DNA]</scope>
    <source>
        <strain evidence="1 2">NRRL 30616</strain>
    </source>
</reference>
<dbReference type="AlphaFoldDB" id="A0A1J7ICC1"/>
<gene>
    <name evidence="1" type="ORF">CONLIGDRAFT_690833</name>
</gene>
<accession>A0A1J7ICC1</accession>
<protein>
    <recommendedName>
        <fullName evidence="3">Chromo domain-containing protein</fullName>
    </recommendedName>
</protein>
<keyword evidence="2" id="KW-1185">Reference proteome</keyword>
<name>A0A1J7ICC1_9PEZI</name>
<evidence type="ECO:0000313" key="1">
    <source>
        <dbReference type="EMBL" id="OIW25102.1"/>
    </source>
</evidence>
<sequence>MSTLMITDAYDGSKIHNVVSVDHLEPALTDRYGRRLPNVGPVRAEDHPRHIIAEGRGRGRYLVRYEYLGPEFDEWKTVSQLGDDTEHPSSKLGEACLTSCTIKYKSNGGDKSFEQWSSEDNTGRDVARRSSALSLTEQMYRHQEKVQLKPSGKLAPMRTSWAKLFIQKLFPSYRIQWEEEDSAAPIHQAPTAAQRRDQIASGVASSSKDFNLAAENVEVRRILIEGFEAKCTMDAARKVQSQDLLHLEIYGAKLQIHTFS</sequence>
<proteinExistence type="predicted"/>
<dbReference type="InParanoid" id="A0A1J7ICC1"/>
<dbReference type="OrthoDB" id="4774297at2759"/>
<dbReference type="STRING" id="1408157.A0A1J7ICC1"/>
<evidence type="ECO:0000313" key="2">
    <source>
        <dbReference type="Proteomes" id="UP000182658"/>
    </source>
</evidence>
<dbReference type="Proteomes" id="UP000182658">
    <property type="component" value="Unassembled WGS sequence"/>
</dbReference>
<evidence type="ECO:0008006" key="3">
    <source>
        <dbReference type="Google" id="ProtNLM"/>
    </source>
</evidence>